<dbReference type="InterPro" id="IPR008915">
    <property type="entry name" value="Peptidase_M50"/>
</dbReference>
<proteinExistence type="inferred from homology"/>
<evidence type="ECO:0000256" key="7">
    <source>
        <dbReference type="ARBA" id="ARBA00022833"/>
    </source>
</evidence>
<keyword evidence="10 11" id="KW-0472">Membrane</keyword>
<feature type="transmembrane region" description="Helical" evidence="11">
    <location>
        <begin position="91"/>
        <end position="112"/>
    </location>
</feature>
<protein>
    <submittedName>
        <fullName evidence="13">Membrane-associated zinc metalloprotease</fullName>
    </submittedName>
</protein>
<comment type="cofactor">
    <cofactor evidence="1">
        <name>Zn(2+)</name>
        <dbReference type="ChEBI" id="CHEBI:29105"/>
    </cofactor>
</comment>
<evidence type="ECO:0000256" key="10">
    <source>
        <dbReference type="ARBA" id="ARBA00023136"/>
    </source>
</evidence>
<evidence type="ECO:0000256" key="5">
    <source>
        <dbReference type="ARBA" id="ARBA00022692"/>
    </source>
</evidence>
<dbReference type="GO" id="GO:0004222">
    <property type="term" value="F:metalloendopeptidase activity"/>
    <property type="evidence" value="ECO:0007669"/>
    <property type="project" value="InterPro"/>
</dbReference>
<evidence type="ECO:0000256" key="2">
    <source>
        <dbReference type="ARBA" id="ARBA00004141"/>
    </source>
</evidence>
<keyword evidence="5 11" id="KW-0812">Transmembrane</keyword>
<feature type="domain" description="Peptidase M50" evidence="12">
    <location>
        <begin position="8"/>
        <end position="113"/>
    </location>
</feature>
<evidence type="ECO:0000259" key="12">
    <source>
        <dbReference type="Pfam" id="PF02163"/>
    </source>
</evidence>
<keyword evidence="8 11" id="KW-1133">Transmembrane helix</keyword>
<comment type="subcellular location">
    <subcellularLocation>
        <location evidence="2">Membrane</location>
        <topology evidence="2">Multi-pass membrane protein</topology>
    </subcellularLocation>
</comment>
<dbReference type="Proteomes" id="UP000033858">
    <property type="component" value="Unassembled WGS sequence"/>
</dbReference>
<evidence type="ECO:0000256" key="3">
    <source>
        <dbReference type="ARBA" id="ARBA00007931"/>
    </source>
</evidence>
<keyword evidence="4 13" id="KW-0645">Protease</keyword>
<evidence type="ECO:0000256" key="6">
    <source>
        <dbReference type="ARBA" id="ARBA00022801"/>
    </source>
</evidence>
<evidence type="ECO:0000256" key="8">
    <source>
        <dbReference type="ARBA" id="ARBA00022989"/>
    </source>
</evidence>
<evidence type="ECO:0000313" key="14">
    <source>
        <dbReference type="Proteomes" id="UP000033858"/>
    </source>
</evidence>
<organism evidence="13 14">
    <name type="scientific">Candidatus Woesebacteria bacterium GW2011_GWB1_41_10</name>
    <dbReference type="NCBI Taxonomy" id="1618577"/>
    <lineage>
        <taxon>Bacteria</taxon>
        <taxon>Candidatus Woeseibacteriota</taxon>
    </lineage>
</organism>
<dbReference type="GO" id="GO:0016020">
    <property type="term" value="C:membrane"/>
    <property type="evidence" value="ECO:0007669"/>
    <property type="project" value="UniProtKB-SubCell"/>
</dbReference>
<reference evidence="13 14" key="1">
    <citation type="journal article" date="2015" name="Nature">
        <title>rRNA introns, odd ribosomes, and small enigmatic genomes across a large radiation of phyla.</title>
        <authorList>
            <person name="Brown C.T."/>
            <person name="Hug L.A."/>
            <person name="Thomas B.C."/>
            <person name="Sharon I."/>
            <person name="Castelle C.J."/>
            <person name="Singh A."/>
            <person name="Wilkins M.J."/>
            <person name="Williams K.H."/>
            <person name="Banfield J.F."/>
        </authorList>
    </citation>
    <scope>NUCLEOTIDE SEQUENCE [LARGE SCALE GENOMIC DNA]</scope>
</reference>
<evidence type="ECO:0000256" key="1">
    <source>
        <dbReference type="ARBA" id="ARBA00001947"/>
    </source>
</evidence>
<keyword evidence="7" id="KW-0862">Zinc</keyword>
<dbReference type="GO" id="GO:0006508">
    <property type="term" value="P:proteolysis"/>
    <property type="evidence" value="ECO:0007669"/>
    <property type="project" value="UniProtKB-KW"/>
</dbReference>
<keyword evidence="9 13" id="KW-0482">Metalloprotease</keyword>
<dbReference type="PANTHER" id="PTHR42837:SF2">
    <property type="entry name" value="MEMBRANE METALLOPROTEASE ARASP2, CHLOROPLASTIC-RELATED"/>
    <property type="match status" value="1"/>
</dbReference>
<accession>A0A0G0UEG9</accession>
<dbReference type="PATRIC" id="fig|1618577.3.peg.478"/>
<dbReference type="PANTHER" id="PTHR42837">
    <property type="entry name" value="REGULATOR OF SIGMA-E PROTEASE RSEP"/>
    <property type="match status" value="1"/>
</dbReference>
<feature type="non-terminal residue" evidence="13">
    <location>
        <position position="113"/>
    </location>
</feature>
<dbReference type="AlphaFoldDB" id="A0A0G0UEG9"/>
<evidence type="ECO:0000256" key="9">
    <source>
        <dbReference type="ARBA" id="ARBA00023049"/>
    </source>
</evidence>
<dbReference type="InterPro" id="IPR004387">
    <property type="entry name" value="Pept_M50_Zn"/>
</dbReference>
<evidence type="ECO:0000256" key="11">
    <source>
        <dbReference type="SAM" id="Phobius"/>
    </source>
</evidence>
<evidence type="ECO:0000256" key="4">
    <source>
        <dbReference type="ARBA" id="ARBA00022670"/>
    </source>
</evidence>
<comment type="similarity">
    <text evidence="3">Belongs to the peptidase M50B family.</text>
</comment>
<dbReference type="CDD" id="cd06163">
    <property type="entry name" value="S2P-M50_PDZ_RseP-like"/>
    <property type="match status" value="1"/>
</dbReference>
<comment type="caution">
    <text evidence="13">The sequence shown here is derived from an EMBL/GenBank/DDBJ whole genome shotgun (WGS) entry which is preliminary data.</text>
</comment>
<sequence length="113" mass="12679">MLGSILIFLLVLSILVLVHESGHFWVARKNGIWVEEFGFGLPPRVFGKKIGETIYSLNLFPFGGFVRLHGENNEEEIEDPKRAFLGKSKKVRFAVIIAGVVMNFLLAVFAFAI</sequence>
<name>A0A0G0UEG9_9BACT</name>
<gene>
    <name evidence="13" type="ORF">UU32_C0035G0012</name>
</gene>
<keyword evidence="6" id="KW-0378">Hydrolase</keyword>
<dbReference type="EMBL" id="LCAE01000035">
    <property type="protein sequence ID" value="KKR85781.1"/>
    <property type="molecule type" value="Genomic_DNA"/>
</dbReference>
<dbReference type="Pfam" id="PF02163">
    <property type="entry name" value="Peptidase_M50"/>
    <property type="match status" value="1"/>
</dbReference>
<evidence type="ECO:0000313" key="13">
    <source>
        <dbReference type="EMBL" id="KKR85781.1"/>
    </source>
</evidence>